<dbReference type="PANTHER" id="PTHR45846">
    <property type="entry name" value="TRNA-DIHYDROURIDINE(47) SYNTHASE [NAD(P)(+)]-LIKE"/>
    <property type="match status" value="1"/>
</dbReference>
<feature type="compositionally biased region" description="Polar residues" evidence="16">
    <location>
        <begin position="61"/>
        <end position="71"/>
    </location>
</feature>
<dbReference type="Proteomes" id="UP000240830">
    <property type="component" value="Unassembled WGS sequence"/>
</dbReference>
<name>A0A2H9TIH0_9FUNG</name>
<protein>
    <recommendedName>
        <fullName evidence="3">tRNA-dihydrouridine(47) synthase [NAD(P)(+)]</fullName>
        <ecNumber evidence="2">1.3.1.89</ecNumber>
    </recommendedName>
    <alternativeName>
        <fullName evidence="9 10">mRNA-dihydrouridine synthase DUS3</fullName>
    </alternativeName>
    <alternativeName>
        <fullName evidence="8">tRNA-dihydrouridine synthase 3</fullName>
    </alternativeName>
</protein>
<evidence type="ECO:0000256" key="2">
    <source>
        <dbReference type="ARBA" id="ARBA00012376"/>
    </source>
</evidence>
<evidence type="ECO:0000256" key="3">
    <source>
        <dbReference type="ARBA" id="ARBA00022143"/>
    </source>
</evidence>
<dbReference type="PANTHER" id="PTHR45846:SF1">
    <property type="entry name" value="TRNA-DIHYDROURIDINE(47) SYNTHASE [NAD(P)(+)]-LIKE"/>
    <property type="match status" value="1"/>
</dbReference>
<evidence type="ECO:0000256" key="6">
    <source>
        <dbReference type="ARBA" id="ARBA00022771"/>
    </source>
</evidence>
<dbReference type="InterPro" id="IPR000571">
    <property type="entry name" value="Znf_CCCH"/>
</dbReference>
<evidence type="ECO:0000259" key="17">
    <source>
        <dbReference type="PROSITE" id="PS50103"/>
    </source>
</evidence>
<evidence type="ECO:0000256" key="15">
    <source>
        <dbReference type="PROSITE-ProRule" id="PRU00723"/>
    </source>
</evidence>
<evidence type="ECO:0000256" key="7">
    <source>
        <dbReference type="ARBA" id="ARBA00022833"/>
    </source>
</evidence>
<feature type="region of interest" description="Disordered" evidence="16">
    <location>
        <begin position="29"/>
        <end position="71"/>
    </location>
</feature>
<dbReference type="GO" id="GO:0006397">
    <property type="term" value="P:mRNA processing"/>
    <property type="evidence" value="ECO:0007669"/>
    <property type="project" value="UniProtKB-KW"/>
</dbReference>
<comment type="similarity">
    <text evidence="1">Belongs to the Dus family. Dus3 subfamily.</text>
</comment>
<keyword evidence="4" id="KW-0507">mRNA processing</keyword>
<evidence type="ECO:0000256" key="9">
    <source>
        <dbReference type="ARBA" id="ARBA00033779"/>
    </source>
</evidence>
<evidence type="ECO:0000313" key="18">
    <source>
        <dbReference type="EMBL" id="PJF17410.1"/>
    </source>
</evidence>
<dbReference type="STRING" id="1246581.A0A2H9TIH0"/>
<feature type="domain" description="C3H1-type" evidence="17">
    <location>
        <begin position="66"/>
        <end position="94"/>
    </location>
</feature>
<evidence type="ECO:0000256" key="12">
    <source>
        <dbReference type="ARBA" id="ARBA00048342"/>
    </source>
</evidence>
<dbReference type="OrthoDB" id="259935at2759"/>
<keyword evidence="5 15" id="KW-0479">Metal-binding</keyword>
<evidence type="ECO:0000256" key="5">
    <source>
        <dbReference type="ARBA" id="ARBA00022723"/>
    </source>
</evidence>
<dbReference type="SUPFAM" id="SSF51395">
    <property type="entry name" value="FMN-linked oxidoreductases"/>
    <property type="match status" value="1"/>
</dbReference>
<accession>A0A2H9TIH0</accession>
<dbReference type="PROSITE" id="PS50103">
    <property type="entry name" value="ZF_C3H1"/>
    <property type="match status" value="2"/>
</dbReference>
<evidence type="ECO:0000256" key="10">
    <source>
        <dbReference type="ARBA" id="ARBA00033781"/>
    </source>
</evidence>
<evidence type="ECO:0000256" key="11">
    <source>
        <dbReference type="ARBA" id="ARBA00048266"/>
    </source>
</evidence>
<comment type="caution">
    <text evidence="18">The sequence shown here is derived from an EMBL/GenBank/DDBJ whole genome shotgun (WGS) entry which is preliminary data.</text>
</comment>
<organism evidence="18 19">
    <name type="scientific">Paramicrosporidium saccamoebae</name>
    <dbReference type="NCBI Taxonomy" id="1246581"/>
    <lineage>
        <taxon>Eukaryota</taxon>
        <taxon>Fungi</taxon>
        <taxon>Fungi incertae sedis</taxon>
        <taxon>Cryptomycota</taxon>
        <taxon>Cryptomycota incertae sedis</taxon>
        <taxon>Paramicrosporidium</taxon>
    </lineage>
</organism>
<dbReference type="SUPFAM" id="SSF90229">
    <property type="entry name" value="CCCH zinc finger"/>
    <property type="match status" value="1"/>
</dbReference>
<dbReference type="AlphaFoldDB" id="A0A2H9TIH0"/>
<dbReference type="EC" id="1.3.1.89" evidence="2"/>
<feature type="zinc finger region" description="C3H1-type" evidence="15">
    <location>
        <begin position="107"/>
        <end position="132"/>
    </location>
</feature>
<feature type="non-terminal residue" evidence="18">
    <location>
        <position position="230"/>
    </location>
</feature>
<comment type="catalytic activity">
    <reaction evidence="14">
        <text>5,6-dihydrouridine(47) in tRNA + NADP(+) = uridine(47) in tRNA + NADPH + H(+)</text>
        <dbReference type="Rhea" id="RHEA:53360"/>
        <dbReference type="Rhea" id="RHEA-COMP:13539"/>
        <dbReference type="Rhea" id="RHEA-COMP:13540"/>
        <dbReference type="ChEBI" id="CHEBI:15378"/>
        <dbReference type="ChEBI" id="CHEBI:57783"/>
        <dbReference type="ChEBI" id="CHEBI:58349"/>
        <dbReference type="ChEBI" id="CHEBI:65315"/>
        <dbReference type="ChEBI" id="CHEBI:74443"/>
        <dbReference type="EC" id="1.3.1.89"/>
    </reaction>
    <physiologicalReaction direction="right-to-left" evidence="14">
        <dbReference type="Rhea" id="RHEA:53362"/>
    </physiologicalReaction>
</comment>
<evidence type="ECO:0000256" key="13">
    <source>
        <dbReference type="ARBA" id="ARBA00049447"/>
    </source>
</evidence>
<dbReference type="InterPro" id="IPR013785">
    <property type="entry name" value="Aldolase_TIM"/>
</dbReference>
<feature type="zinc finger region" description="C3H1-type" evidence="15">
    <location>
        <begin position="66"/>
        <end position="94"/>
    </location>
</feature>
<evidence type="ECO:0000313" key="19">
    <source>
        <dbReference type="Proteomes" id="UP000240830"/>
    </source>
</evidence>
<evidence type="ECO:0000256" key="14">
    <source>
        <dbReference type="ARBA" id="ARBA00049513"/>
    </source>
</evidence>
<dbReference type="GO" id="GO:0102265">
    <property type="term" value="F:tRNA-dihydrouridine47 synthase activity"/>
    <property type="evidence" value="ECO:0007669"/>
    <property type="project" value="UniProtKB-EC"/>
</dbReference>
<dbReference type="Gene3D" id="3.20.20.70">
    <property type="entry name" value="Aldolase class I"/>
    <property type="match status" value="1"/>
</dbReference>
<comment type="catalytic activity">
    <reaction evidence="13">
        <text>a 5,6-dihydrouridine in mRNA + NADP(+) = a uridine in mRNA + NADPH + H(+)</text>
        <dbReference type="Rhea" id="RHEA:69855"/>
        <dbReference type="Rhea" id="RHEA-COMP:14658"/>
        <dbReference type="Rhea" id="RHEA-COMP:17789"/>
        <dbReference type="ChEBI" id="CHEBI:15378"/>
        <dbReference type="ChEBI" id="CHEBI:57783"/>
        <dbReference type="ChEBI" id="CHEBI:58349"/>
        <dbReference type="ChEBI" id="CHEBI:65315"/>
        <dbReference type="ChEBI" id="CHEBI:74443"/>
    </reaction>
    <physiologicalReaction direction="right-to-left" evidence="13">
        <dbReference type="Rhea" id="RHEA:69857"/>
    </physiologicalReaction>
</comment>
<dbReference type="Gene3D" id="4.10.1000.10">
    <property type="entry name" value="Zinc finger, CCCH-type"/>
    <property type="match status" value="1"/>
</dbReference>
<gene>
    <name evidence="18" type="ORF">PSACC_02770</name>
</gene>
<feature type="compositionally biased region" description="Basic residues" evidence="16">
    <location>
        <begin position="49"/>
        <end position="58"/>
    </location>
</feature>
<dbReference type="InterPro" id="IPR036855">
    <property type="entry name" value="Znf_CCCH_sf"/>
</dbReference>
<evidence type="ECO:0000256" key="16">
    <source>
        <dbReference type="SAM" id="MobiDB-lite"/>
    </source>
</evidence>
<evidence type="ECO:0000256" key="1">
    <source>
        <dbReference type="ARBA" id="ARBA00005451"/>
    </source>
</evidence>
<dbReference type="EMBL" id="MTSL01000175">
    <property type="protein sequence ID" value="PJF17410.1"/>
    <property type="molecule type" value="Genomic_DNA"/>
</dbReference>
<sequence length="230" mass="26133">MTTDSLLGKRPNEREAGVVPIKKEYLLNVDRKTVPRVSPPTEQATDHHRGQHQNRNKVNRSEQSQNASSGFCPTLARGDACERGESCRFHHDQEEFLKTRPSDLGETCPSVLVNGTCRFGILCRYATGHPTDMPKAECYEESSKLLGKFRRKEMKFDETAAFMKQVKEKGDRLEVGECYPFGEKQKVDFRDKTYLAPLTTVGNLPFRRICKEYGVDITCGEMSMCTNILK</sequence>
<proteinExistence type="inferred from homology"/>
<feature type="domain" description="C3H1-type" evidence="17">
    <location>
        <begin position="107"/>
        <end position="132"/>
    </location>
</feature>
<keyword evidence="19" id="KW-1185">Reference proteome</keyword>
<keyword evidence="6 15" id="KW-0863">Zinc-finger</keyword>
<reference evidence="18 19" key="1">
    <citation type="submission" date="2016-10" db="EMBL/GenBank/DDBJ databases">
        <title>The genome of Paramicrosporidium saccamoebae is the missing link in understanding Cryptomycota and Microsporidia evolution.</title>
        <authorList>
            <person name="Quandt C.A."/>
            <person name="Beaudet D."/>
            <person name="Corsaro D."/>
            <person name="Michel R."/>
            <person name="Corradi N."/>
            <person name="James T."/>
        </authorList>
    </citation>
    <scope>NUCLEOTIDE SEQUENCE [LARGE SCALE GENOMIC DNA]</scope>
    <source>
        <strain evidence="18 19">KSL3</strain>
    </source>
</reference>
<dbReference type="GO" id="GO:0008270">
    <property type="term" value="F:zinc ion binding"/>
    <property type="evidence" value="ECO:0007669"/>
    <property type="project" value="UniProtKB-KW"/>
</dbReference>
<keyword evidence="7 15" id="KW-0862">Zinc</keyword>
<dbReference type="GO" id="GO:0003723">
    <property type="term" value="F:RNA binding"/>
    <property type="evidence" value="ECO:0007669"/>
    <property type="project" value="TreeGrafter"/>
</dbReference>
<comment type="catalytic activity">
    <reaction evidence="12">
        <text>a 5,6-dihydrouridine in mRNA + NAD(+) = a uridine in mRNA + NADH + H(+)</text>
        <dbReference type="Rhea" id="RHEA:69851"/>
        <dbReference type="Rhea" id="RHEA-COMP:14658"/>
        <dbReference type="Rhea" id="RHEA-COMP:17789"/>
        <dbReference type="ChEBI" id="CHEBI:15378"/>
        <dbReference type="ChEBI" id="CHEBI:57540"/>
        <dbReference type="ChEBI" id="CHEBI:57945"/>
        <dbReference type="ChEBI" id="CHEBI:65315"/>
        <dbReference type="ChEBI" id="CHEBI:74443"/>
    </reaction>
    <physiologicalReaction direction="right-to-left" evidence="12">
        <dbReference type="Rhea" id="RHEA:69853"/>
    </physiologicalReaction>
</comment>
<comment type="catalytic activity">
    <reaction evidence="11">
        <text>5,6-dihydrouridine(47) in tRNA + NAD(+) = uridine(47) in tRNA + NADH + H(+)</text>
        <dbReference type="Rhea" id="RHEA:53364"/>
        <dbReference type="Rhea" id="RHEA-COMP:13539"/>
        <dbReference type="Rhea" id="RHEA-COMP:13540"/>
        <dbReference type="ChEBI" id="CHEBI:15378"/>
        <dbReference type="ChEBI" id="CHEBI:57540"/>
        <dbReference type="ChEBI" id="CHEBI:57945"/>
        <dbReference type="ChEBI" id="CHEBI:65315"/>
        <dbReference type="ChEBI" id="CHEBI:74443"/>
        <dbReference type="EC" id="1.3.1.89"/>
    </reaction>
    <physiologicalReaction direction="right-to-left" evidence="11">
        <dbReference type="Rhea" id="RHEA:53366"/>
    </physiologicalReaction>
</comment>
<evidence type="ECO:0000256" key="4">
    <source>
        <dbReference type="ARBA" id="ARBA00022664"/>
    </source>
</evidence>
<evidence type="ECO:0000256" key="8">
    <source>
        <dbReference type="ARBA" id="ARBA00031322"/>
    </source>
</evidence>